<dbReference type="Proteomes" id="UP000298213">
    <property type="component" value="Unassembled WGS sequence"/>
</dbReference>
<dbReference type="OrthoDB" id="7573292at2"/>
<organism evidence="1 2">
    <name type="scientific">Sphingomonas parva</name>
    <dbReference type="NCBI Taxonomy" id="2555898"/>
    <lineage>
        <taxon>Bacteria</taxon>
        <taxon>Pseudomonadati</taxon>
        <taxon>Pseudomonadota</taxon>
        <taxon>Alphaproteobacteria</taxon>
        <taxon>Sphingomonadales</taxon>
        <taxon>Sphingomonadaceae</taxon>
        <taxon>Sphingomonas</taxon>
    </lineage>
</organism>
<sequence length="60" mass="6768">MSPGFVVDQGYGSVSVSTWQEGEPRKSFWTGVKQRKDAQREIVTWCCDRCGYLESYAAEG</sequence>
<dbReference type="EMBL" id="SPDV01000009">
    <property type="protein sequence ID" value="TFI59209.1"/>
    <property type="molecule type" value="Genomic_DNA"/>
</dbReference>
<reference evidence="1 2" key="1">
    <citation type="submission" date="2019-03" db="EMBL/GenBank/DDBJ databases">
        <title>Genome sequence of Sphingomonas sp. 17J27-24.</title>
        <authorList>
            <person name="Kim M."/>
            <person name="Maeng S."/>
            <person name="Sathiyaraj S."/>
        </authorList>
    </citation>
    <scope>NUCLEOTIDE SEQUENCE [LARGE SCALE GENOMIC DNA]</scope>
    <source>
        <strain evidence="1 2">17J27-24</strain>
    </source>
</reference>
<proteinExistence type="predicted"/>
<protein>
    <submittedName>
        <fullName evidence="1">Uncharacterized protein</fullName>
    </submittedName>
</protein>
<gene>
    <name evidence="1" type="ORF">E2493_06145</name>
</gene>
<dbReference type="AlphaFoldDB" id="A0A4Y8ZWU4"/>
<evidence type="ECO:0000313" key="2">
    <source>
        <dbReference type="Proteomes" id="UP000298213"/>
    </source>
</evidence>
<evidence type="ECO:0000313" key="1">
    <source>
        <dbReference type="EMBL" id="TFI59209.1"/>
    </source>
</evidence>
<comment type="caution">
    <text evidence="1">The sequence shown here is derived from an EMBL/GenBank/DDBJ whole genome shotgun (WGS) entry which is preliminary data.</text>
</comment>
<accession>A0A4Y8ZWU4</accession>
<name>A0A4Y8ZWU4_9SPHN</name>
<keyword evidence="2" id="KW-1185">Reference proteome</keyword>